<dbReference type="PANTHER" id="PTHR12411">
    <property type="entry name" value="CYSTEINE PROTEASE FAMILY C1-RELATED"/>
    <property type="match status" value="1"/>
</dbReference>
<feature type="region of interest" description="Disordered" evidence="2">
    <location>
        <begin position="303"/>
        <end position="332"/>
    </location>
</feature>
<comment type="similarity">
    <text evidence="1">Belongs to the peptidase C1 family.</text>
</comment>
<evidence type="ECO:0000256" key="3">
    <source>
        <dbReference type="SAM" id="SignalP"/>
    </source>
</evidence>
<sequence>MGNAKPNFVVLVLLGCFASSVSAEKLSYREFCGPVRDQGDSNACVAFATIAAMEITYKRETGRDLDLSEQDLLNKSGHNLGVLDTPNAAQIALATVVKFGVCEEEKMPWRDKDLAKRAKLNDVFRAVPLTAGVPLTGGPIANVASLKTALKKGPVIVHLNADPLQGVKTDRVIVSRGRPNHAVVLTGYDDDRQAFEVRNSWAEDWGVGGYGFVSYKSDFWGACGFVPKSVTIAYAPRPKEGVEGVLKTGGEIVDAVGKKGGQVVQAGQDGAKAVAKGGERVIEVVGDTAEKLRKDAVEAMARLREAEERERRKREERERREEEARRRKLEENARRVVETAKKFFGGKK</sequence>
<dbReference type="EMBL" id="CP063458">
    <property type="protein sequence ID" value="QOV90199.1"/>
    <property type="molecule type" value="Genomic_DNA"/>
</dbReference>
<reference evidence="5 6" key="1">
    <citation type="submission" date="2020-10" db="EMBL/GenBank/DDBJ databases">
        <title>Wide distribution of Phycisphaera-like planctomycetes from WD2101 soil group in peatlands and genome analysis of the first cultivated representative.</title>
        <authorList>
            <person name="Dedysh S.N."/>
            <person name="Beletsky A.V."/>
            <person name="Ivanova A."/>
            <person name="Kulichevskaya I.S."/>
            <person name="Suzina N.E."/>
            <person name="Philippov D.A."/>
            <person name="Rakitin A.L."/>
            <person name="Mardanov A.V."/>
            <person name="Ravin N.V."/>
        </authorList>
    </citation>
    <scope>NUCLEOTIDE SEQUENCE [LARGE SCALE GENOMIC DNA]</scope>
    <source>
        <strain evidence="5 6">M1803</strain>
    </source>
</reference>
<dbReference type="RefSeq" id="WP_206293273.1">
    <property type="nucleotide sequence ID" value="NZ_CP063458.1"/>
</dbReference>
<feature type="chain" id="PRO_5034861476" evidence="3">
    <location>
        <begin position="24"/>
        <end position="348"/>
    </location>
</feature>
<feature type="signal peptide" evidence="3">
    <location>
        <begin position="1"/>
        <end position="23"/>
    </location>
</feature>
<dbReference type="InterPro" id="IPR013128">
    <property type="entry name" value="Peptidase_C1A"/>
</dbReference>
<dbReference type="InterPro" id="IPR038765">
    <property type="entry name" value="Papain-like_cys_pep_sf"/>
</dbReference>
<evidence type="ECO:0000256" key="2">
    <source>
        <dbReference type="SAM" id="MobiDB-lite"/>
    </source>
</evidence>
<dbReference type="Proteomes" id="UP000593765">
    <property type="component" value="Chromosome"/>
</dbReference>
<dbReference type="SMART" id="SM00645">
    <property type="entry name" value="Pept_C1"/>
    <property type="match status" value="1"/>
</dbReference>
<proteinExistence type="inferred from homology"/>
<evidence type="ECO:0000256" key="1">
    <source>
        <dbReference type="ARBA" id="ARBA00008455"/>
    </source>
</evidence>
<keyword evidence="6" id="KW-1185">Reference proteome</keyword>
<dbReference type="GO" id="GO:0008234">
    <property type="term" value="F:cysteine-type peptidase activity"/>
    <property type="evidence" value="ECO:0007669"/>
    <property type="project" value="InterPro"/>
</dbReference>
<dbReference type="InterPro" id="IPR000668">
    <property type="entry name" value="Peptidase_C1A_C"/>
</dbReference>
<dbReference type="Gene3D" id="3.90.70.10">
    <property type="entry name" value="Cysteine proteinases"/>
    <property type="match status" value="1"/>
</dbReference>
<evidence type="ECO:0000313" key="5">
    <source>
        <dbReference type="EMBL" id="QOV90199.1"/>
    </source>
</evidence>
<protein>
    <submittedName>
        <fullName evidence="5">C1 family peptidase</fullName>
    </submittedName>
</protein>
<accession>A0A7M2WXQ7</accession>
<feature type="domain" description="Peptidase C1A papain C-terminal" evidence="4">
    <location>
        <begin position="22"/>
        <end position="234"/>
    </location>
</feature>
<name>A0A7M2WXQ7_9BACT</name>
<dbReference type="GO" id="GO:0006508">
    <property type="term" value="P:proteolysis"/>
    <property type="evidence" value="ECO:0007669"/>
    <property type="project" value="InterPro"/>
</dbReference>
<dbReference type="SUPFAM" id="SSF54001">
    <property type="entry name" value="Cysteine proteinases"/>
    <property type="match status" value="1"/>
</dbReference>
<organism evidence="5 6">
    <name type="scientific">Humisphaera borealis</name>
    <dbReference type="NCBI Taxonomy" id="2807512"/>
    <lineage>
        <taxon>Bacteria</taxon>
        <taxon>Pseudomonadati</taxon>
        <taxon>Planctomycetota</taxon>
        <taxon>Phycisphaerae</taxon>
        <taxon>Tepidisphaerales</taxon>
        <taxon>Tepidisphaeraceae</taxon>
        <taxon>Humisphaera</taxon>
    </lineage>
</organism>
<dbReference type="PROSITE" id="PS51257">
    <property type="entry name" value="PROKAR_LIPOPROTEIN"/>
    <property type="match status" value="1"/>
</dbReference>
<dbReference type="CDD" id="cd02619">
    <property type="entry name" value="Peptidase_C1"/>
    <property type="match status" value="1"/>
</dbReference>
<dbReference type="Pfam" id="PF00112">
    <property type="entry name" value="Peptidase_C1"/>
    <property type="match status" value="1"/>
</dbReference>
<evidence type="ECO:0000313" key="6">
    <source>
        <dbReference type="Proteomes" id="UP000593765"/>
    </source>
</evidence>
<dbReference type="AlphaFoldDB" id="A0A7M2WXQ7"/>
<dbReference type="KEGG" id="hbs:IPV69_02155"/>
<keyword evidence="3" id="KW-0732">Signal</keyword>
<evidence type="ECO:0000259" key="4">
    <source>
        <dbReference type="SMART" id="SM00645"/>
    </source>
</evidence>
<gene>
    <name evidence="5" type="ORF">IPV69_02155</name>
</gene>